<accession>A0A078B0X9</accession>
<evidence type="ECO:0000313" key="1">
    <source>
        <dbReference type="EMBL" id="CDW87007.1"/>
    </source>
</evidence>
<dbReference type="EMBL" id="CCKQ01015201">
    <property type="protein sequence ID" value="CDW87007.1"/>
    <property type="molecule type" value="Genomic_DNA"/>
</dbReference>
<protein>
    <submittedName>
        <fullName evidence="1">Uncharacterized protein</fullName>
    </submittedName>
</protein>
<dbReference type="AlphaFoldDB" id="A0A078B0X9"/>
<dbReference type="InParanoid" id="A0A078B0X9"/>
<gene>
    <name evidence="1" type="primary">Contig4044.g4328</name>
    <name evidence="1" type="ORF">STYLEM_16109</name>
</gene>
<keyword evidence="2" id="KW-1185">Reference proteome</keyword>
<evidence type="ECO:0000313" key="2">
    <source>
        <dbReference type="Proteomes" id="UP000039865"/>
    </source>
</evidence>
<reference evidence="1 2" key="1">
    <citation type="submission" date="2014-06" db="EMBL/GenBank/DDBJ databases">
        <authorList>
            <person name="Swart Estienne"/>
        </authorList>
    </citation>
    <scope>NUCLEOTIDE SEQUENCE [LARGE SCALE GENOMIC DNA]</scope>
    <source>
        <strain evidence="1 2">130c</strain>
    </source>
</reference>
<name>A0A078B0X9_STYLE</name>
<dbReference type="Proteomes" id="UP000039865">
    <property type="component" value="Unassembled WGS sequence"/>
</dbReference>
<organism evidence="1 2">
    <name type="scientific">Stylonychia lemnae</name>
    <name type="common">Ciliate</name>
    <dbReference type="NCBI Taxonomy" id="5949"/>
    <lineage>
        <taxon>Eukaryota</taxon>
        <taxon>Sar</taxon>
        <taxon>Alveolata</taxon>
        <taxon>Ciliophora</taxon>
        <taxon>Intramacronucleata</taxon>
        <taxon>Spirotrichea</taxon>
        <taxon>Stichotrichia</taxon>
        <taxon>Sporadotrichida</taxon>
        <taxon>Oxytrichidae</taxon>
        <taxon>Stylonychinae</taxon>
        <taxon>Stylonychia</taxon>
    </lineage>
</organism>
<proteinExistence type="predicted"/>
<sequence>MIISCQNYKIYRIRINQMKEANIQTIYDYKEPERFYQAQKIEKMILYKDRYLLFQNIHMKLVAFDLLLNSQIFEKEIPKYHDIDDINEPRGHSILLAYSDDLDSKSIIGYFD</sequence>